<dbReference type="PRINTS" id="PR00704">
    <property type="entry name" value="CALPAIN"/>
</dbReference>
<evidence type="ECO:0000256" key="4">
    <source>
        <dbReference type="ARBA" id="ARBA00022807"/>
    </source>
</evidence>
<dbReference type="InterPro" id="IPR002048">
    <property type="entry name" value="EF_hand_dom"/>
</dbReference>
<dbReference type="SMART" id="SM00720">
    <property type="entry name" value="calpain_III"/>
    <property type="match status" value="1"/>
</dbReference>
<feature type="active site" evidence="5 6">
    <location>
        <position position="276"/>
    </location>
</feature>
<reference evidence="9" key="1">
    <citation type="submission" date="2014-03" db="EMBL/GenBank/DDBJ databases">
        <title>The sialotranscriptome of Amblyomma triste, Amblyomma parvum and Amblyomma cajennense ticks, uncovered by 454-based RNA-seq.</title>
        <authorList>
            <person name="Garcia G.R."/>
            <person name="Gardinassi L.G."/>
            <person name="Ribeiro J.M."/>
            <person name="Anatriello E."/>
            <person name="Ferreira B.R."/>
            <person name="Moreira H.N."/>
            <person name="Mafra C."/>
            <person name="Olegario M.M."/>
            <person name="Szabo P.J."/>
            <person name="Miranda-Santos I.K."/>
            <person name="Maruyama S.R."/>
        </authorList>
    </citation>
    <scope>NUCLEOTIDE SEQUENCE</scope>
    <source>
        <strain evidence="9">Mato Grasso do Sul</strain>
        <tissue evidence="9">Salivary glands</tissue>
    </source>
</reference>
<evidence type="ECO:0000313" key="9">
    <source>
        <dbReference type="EMBL" id="JAC34891.1"/>
    </source>
</evidence>
<sequence>MADHRDKEKIYKFGERFSGTKTKSGEPQDYDAILERCLKRQELFEDPEFPCAKETAWGTSKPEFEVIWKRPWEISKNPEFLKGGFSRFDVQQGGMGDCWVVASMATLTLHSELFKNVVPQDQTFAKEKYAGIFHFRLWKANRWIDIVIDDRLPYNKDAESLAFISSKSSNEFWSALLEKAYAKLHGGYAALSGGSGNEALGTFTGGLTEQLMLERPPKNLFRTIQKSLERNSLITCSILQEERAVQGLHALHEYSVTGTTEINVQGKHVRLIRVRNPWGSGEWTGAWSDKSKEWTQVSEEKRKEVGLVIKEDGEFWISEEDFIKSYQMLDFCHLDPSSTIGELKEGGSKKRWETAKFEGSWMPGVNAGGSDTDDMEKFACNPQYMVTLHEPDDEDEDGECTVIVALIQKNRRVFESRDDMWLSIGFALYEVEDPEKCPTPLSAEYLGDYREVCQSERLSYSRENTTRFRLLPGTFCVIPFTGEAEQAGDFLLRIYTEKKCKCREHDEEPAVNKPPKPEKKMEEIEDKVGAGRVEVRMKKEEKEDDDEDDEDFELPEPIKDAFEKVASEDGTVCCNTLQAFLKELTELIDEPLEFSLDTCRSMVALVDQDYTGTLGWEEFSKLFILVIAWQEAFKEHDKEKKGYLSTYALRKALRSAGYHVNQHVLKALILRYGHDRKISMMDFIGCAVKLMCMIDIYEAWDPENELAFSSFIGSPKNHTSHSHMTYAESLQYSMLKGLLTEALNNSCFLFFLDLLVSQLEGHPSIQL</sequence>
<dbReference type="SUPFAM" id="SSF54001">
    <property type="entry name" value="Cysteine proteinases"/>
    <property type="match status" value="1"/>
</dbReference>
<dbReference type="PROSITE" id="PS00139">
    <property type="entry name" value="THIOL_PROTEASE_CYS"/>
    <property type="match status" value="1"/>
</dbReference>
<evidence type="ECO:0000256" key="2">
    <source>
        <dbReference type="ARBA" id="ARBA00022670"/>
    </source>
</evidence>
<dbReference type="Gene3D" id="3.90.70.10">
    <property type="entry name" value="Cysteine proteinases"/>
    <property type="match status" value="1"/>
</dbReference>
<evidence type="ECO:0000256" key="6">
    <source>
        <dbReference type="PROSITE-ProRule" id="PRU00239"/>
    </source>
</evidence>
<dbReference type="InterPro" id="IPR022684">
    <property type="entry name" value="Calpain_cysteine_protease"/>
</dbReference>
<organism evidence="9">
    <name type="scientific">Amblyomma triste</name>
    <name type="common">Neotropical tick</name>
    <dbReference type="NCBI Taxonomy" id="251400"/>
    <lineage>
        <taxon>Eukaryota</taxon>
        <taxon>Metazoa</taxon>
        <taxon>Ecdysozoa</taxon>
        <taxon>Arthropoda</taxon>
        <taxon>Chelicerata</taxon>
        <taxon>Arachnida</taxon>
        <taxon>Acari</taxon>
        <taxon>Parasitiformes</taxon>
        <taxon>Ixodida</taxon>
        <taxon>Ixodoidea</taxon>
        <taxon>Ixodidae</taxon>
        <taxon>Amblyomminae</taxon>
        <taxon>Amblyomma</taxon>
    </lineage>
</organism>
<dbReference type="InterPro" id="IPR036213">
    <property type="entry name" value="Calpain_III_sf"/>
</dbReference>
<feature type="domain" description="Calpain catalytic" evidence="7">
    <location>
        <begin position="43"/>
        <end position="335"/>
    </location>
</feature>
<dbReference type="GO" id="GO:0005737">
    <property type="term" value="C:cytoplasm"/>
    <property type="evidence" value="ECO:0007669"/>
    <property type="project" value="TreeGrafter"/>
</dbReference>
<dbReference type="Pfam" id="PF01067">
    <property type="entry name" value="Calpain_III"/>
    <property type="match status" value="1"/>
</dbReference>
<dbReference type="InterPro" id="IPR022682">
    <property type="entry name" value="Calpain_domain_III"/>
</dbReference>
<protein>
    <submittedName>
        <fullName evidence="9">Putative calpain-a</fullName>
    </submittedName>
</protein>
<dbReference type="PANTHER" id="PTHR10183:SF433">
    <property type="entry name" value="CALPAIN-A-RELATED"/>
    <property type="match status" value="1"/>
</dbReference>
<keyword evidence="4 6" id="KW-0788">Thiol protease</keyword>
<dbReference type="SUPFAM" id="SSF49758">
    <property type="entry name" value="Calpain large subunit, middle domain (domain III)"/>
    <property type="match status" value="1"/>
</dbReference>
<evidence type="ECO:0000259" key="8">
    <source>
        <dbReference type="PROSITE" id="PS50222"/>
    </source>
</evidence>
<feature type="active site" evidence="5 6">
    <location>
        <position position="98"/>
    </location>
</feature>
<feature type="domain" description="EF-hand" evidence="8">
    <location>
        <begin position="624"/>
        <end position="659"/>
    </location>
</feature>
<dbReference type="GO" id="GO:0004198">
    <property type="term" value="F:calcium-dependent cysteine-type endopeptidase activity"/>
    <property type="evidence" value="ECO:0007669"/>
    <property type="project" value="InterPro"/>
</dbReference>
<dbReference type="Pfam" id="PF00648">
    <property type="entry name" value="Peptidase_C2"/>
    <property type="match status" value="1"/>
</dbReference>
<dbReference type="PROSITE" id="PS50203">
    <property type="entry name" value="CALPAIN_CAT"/>
    <property type="match status" value="1"/>
</dbReference>
<dbReference type="Gene3D" id="1.10.238.10">
    <property type="entry name" value="EF-hand"/>
    <property type="match status" value="1"/>
</dbReference>
<evidence type="ECO:0000259" key="7">
    <source>
        <dbReference type="PROSITE" id="PS50203"/>
    </source>
</evidence>
<evidence type="ECO:0000256" key="3">
    <source>
        <dbReference type="ARBA" id="ARBA00022801"/>
    </source>
</evidence>
<keyword evidence="3 6" id="KW-0378">Hydrolase</keyword>
<dbReference type="PROSITE" id="PS50222">
    <property type="entry name" value="EF_HAND_2"/>
    <property type="match status" value="1"/>
</dbReference>
<accession>A0A023GM04</accession>
<dbReference type="InterPro" id="IPR022683">
    <property type="entry name" value="Calpain_III"/>
</dbReference>
<dbReference type="InterPro" id="IPR011992">
    <property type="entry name" value="EF-hand-dom_pair"/>
</dbReference>
<evidence type="ECO:0000256" key="5">
    <source>
        <dbReference type="PIRSR" id="PIRSR622684-1"/>
    </source>
</evidence>
<dbReference type="Gene3D" id="2.60.120.380">
    <property type="match status" value="1"/>
</dbReference>
<dbReference type="GO" id="GO:0005509">
    <property type="term" value="F:calcium ion binding"/>
    <property type="evidence" value="ECO:0007669"/>
    <property type="project" value="InterPro"/>
</dbReference>
<dbReference type="AlphaFoldDB" id="A0A023GM04"/>
<name>A0A023GM04_AMBTT</name>
<dbReference type="SMART" id="SM00230">
    <property type="entry name" value="CysPc"/>
    <property type="match status" value="1"/>
</dbReference>
<comment type="similarity">
    <text evidence="1">Belongs to the peptidase C2 family.</text>
</comment>
<dbReference type="InterPro" id="IPR001300">
    <property type="entry name" value="Peptidase_C2_calpain_cat"/>
</dbReference>
<dbReference type="InterPro" id="IPR038765">
    <property type="entry name" value="Papain-like_cys_pep_sf"/>
</dbReference>
<dbReference type="FunFam" id="3.90.70.10:FF:000001">
    <property type="entry name" value="Calpain-1 catalytic subunit"/>
    <property type="match status" value="1"/>
</dbReference>
<feature type="active site" evidence="5 6">
    <location>
        <position position="252"/>
    </location>
</feature>
<dbReference type="CDD" id="cd00044">
    <property type="entry name" value="CysPc"/>
    <property type="match status" value="1"/>
</dbReference>
<dbReference type="EMBL" id="GBBM01000527">
    <property type="protein sequence ID" value="JAC34891.1"/>
    <property type="molecule type" value="mRNA"/>
</dbReference>
<dbReference type="SUPFAM" id="SSF47473">
    <property type="entry name" value="EF-hand"/>
    <property type="match status" value="1"/>
</dbReference>
<proteinExistence type="evidence at transcript level"/>
<dbReference type="InterPro" id="IPR000169">
    <property type="entry name" value="Pept_cys_AS"/>
</dbReference>
<keyword evidence="2 6" id="KW-0645">Protease</keyword>
<dbReference type="PANTHER" id="PTHR10183">
    <property type="entry name" value="CALPAIN"/>
    <property type="match status" value="1"/>
</dbReference>
<dbReference type="GO" id="GO:0006508">
    <property type="term" value="P:proteolysis"/>
    <property type="evidence" value="ECO:0007669"/>
    <property type="project" value="UniProtKB-KW"/>
</dbReference>
<evidence type="ECO:0000256" key="1">
    <source>
        <dbReference type="ARBA" id="ARBA00007623"/>
    </source>
</evidence>